<dbReference type="EMBL" id="JAVREH010000089">
    <property type="protein sequence ID" value="MDT0264338.1"/>
    <property type="molecule type" value="Genomic_DNA"/>
</dbReference>
<protein>
    <recommendedName>
        <fullName evidence="3">DUF2130 domain-containing protein</fullName>
    </recommendedName>
</protein>
<evidence type="ECO:0008006" key="3">
    <source>
        <dbReference type="Google" id="ProtNLM"/>
    </source>
</evidence>
<proteinExistence type="predicted"/>
<name>A0ABU2JJB9_9ACTN</name>
<comment type="caution">
    <text evidence="1">The sequence shown here is derived from an EMBL/GenBank/DDBJ whole genome shotgun (WGS) entry which is preliminary data.</text>
</comment>
<accession>A0ABU2JJB9</accession>
<evidence type="ECO:0000313" key="1">
    <source>
        <dbReference type="EMBL" id="MDT0264338.1"/>
    </source>
</evidence>
<evidence type="ECO:0000313" key="2">
    <source>
        <dbReference type="Proteomes" id="UP001183176"/>
    </source>
</evidence>
<gene>
    <name evidence="1" type="ORF">RM423_23540</name>
</gene>
<sequence>MTAQLASLPDPNVYAVDGVVHIHDLASADPDLLTLVVGSGDAEAVVQRALSTGARALAIAQVSVDTAVVENSFATLETQLRSLLDDTTTRVTGTTADLLGHPEHGISATRRLLNPDADDSPLSRLLTGVRDQVATVLDAVGRLAEQITADKASATATAIALERSAVKGMAFEDQVVFAVTAITAERGDIAEAVGRLDGATGGRVGDIVVQVDPASIGGQAGGYVVECKDRRLTLKATLDELRRATENRDAYAAIAVFSGADNCPVPAPFAVFNDRAIVVYDKGDADPTALRLACAWARWIVQRESRLDHDGIDLDVVGRLIDEARRSLERVSTIRRAHSAAAKKIGEASGQVAELSAELTSVLNRIEQALASAAPADMPA</sequence>
<dbReference type="RefSeq" id="WP_311425476.1">
    <property type="nucleotide sequence ID" value="NZ_JAVREH010000089.1"/>
</dbReference>
<dbReference type="Proteomes" id="UP001183176">
    <property type="component" value="Unassembled WGS sequence"/>
</dbReference>
<reference evidence="2" key="1">
    <citation type="submission" date="2023-07" db="EMBL/GenBank/DDBJ databases">
        <title>30 novel species of actinomycetes from the DSMZ collection.</title>
        <authorList>
            <person name="Nouioui I."/>
        </authorList>
    </citation>
    <scope>NUCLEOTIDE SEQUENCE [LARGE SCALE GENOMIC DNA]</scope>
    <source>
        <strain evidence="2">DSM 44399</strain>
    </source>
</reference>
<organism evidence="1 2">
    <name type="scientific">Jatrophihabitans lederbergiae</name>
    <dbReference type="NCBI Taxonomy" id="3075547"/>
    <lineage>
        <taxon>Bacteria</taxon>
        <taxon>Bacillati</taxon>
        <taxon>Actinomycetota</taxon>
        <taxon>Actinomycetes</taxon>
        <taxon>Jatrophihabitantales</taxon>
        <taxon>Jatrophihabitantaceae</taxon>
        <taxon>Jatrophihabitans</taxon>
    </lineage>
</organism>
<keyword evidence="2" id="KW-1185">Reference proteome</keyword>